<keyword evidence="3" id="KW-1185">Reference proteome</keyword>
<keyword evidence="1" id="KW-1133">Transmembrane helix</keyword>
<dbReference type="EMBL" id="CVRB01000001">
    <property type="protein sequence ID" value="CRK80819.1"/>
    <property type="molecule type" value="Genomic_DNA"/>
</dbReference>
<organism evidence="2 3">
    <name type="scientific">Neobacillus massiliamazoniensis</name>
    <dbReference type="NCBI Taxonomy" id="1499688"/>
    <lineage>
        <taxon>Bacteria</taxon>
        <taxon>Bacillati</taxon>
        <taxon>Bacillota</taxon>
        <taxon>Bacilli</taxon>
        <taxon>Bacillales</taxon>
        <taxon>Bacillaceae</taxon>
        <taxon>Neobacillus</taxon>
    </lineage>
</organism>
<dbReference type="AlphaFoldDB" id="A0A0U1NRY9"/>
<evidence type="ECO:0000313" key="3">
    <source>
        <dbReference type="Proteomes" id="UP000199087"/>
    </source>
</evidence>
<keyword evidence="1" id="KW-0812">Transmembrane</keyword>
<gene>
    <name evidence="2" type="ORF">BN000_00708</name>
</gene>
<feature type="transmembrane region" description="Helical" evidence="1">
    <location>
        <begin position="400"/>
        <end position="421"/>
    </location>
</feature>
<proteinExistence type="predicted"/>
<accession>A0A0U1NRY9</accession>
<reference evidence="3" key="1">
    <citation type="submission" date="2015-05" db="EMBL/GenBank/DDBJ databases">
        <authorList>
            <person name="Urmite Genomes"/>
        </authorList>
    </citation>
    <scope>NUCLEOTIDE SEQUENCE [LARGE SCALE GENOMIC DNA]</scope>
    <source>
        <strain evidence="3">LF1</strain>
    </source>
</reference>
<protein>
    <submittedName>
        <fullName evidence="2">Group-specific protein</fullName>
    </submittedName>
</protein>
<dbReference type="RefSeq" id="WP_090630895.1">
    <property type="nucleotide sequence ID" value="NZ_CVRB01000001.1"/>
</dbReference>
<evidence type="ECO:0000256" key="1">
    <source>
        <dbReference type="SAM" id="Phobius"/>
    </source>
</evidence>
<feature type="transmembrane region" description="Helical" evidence="1">
    <location>
        <begin position="441"/>
        <end position="463"/>
    </location>
</feature>
<name>A0A0U1NRY9_9BACI</name>
<dbReference type="Proteomes" id="UP000199087">
    <property type="component" value="Unassembled WGS sequence"/>
</dbReference>
<keyword evidence="1" id="KW-0472">Membrane</keyword>
<sequence length="503" mass="59414">MQEINIKEKNVEVALFQFILPFSFYHESEQHIFHFLQKHHFKHFQLDHEEDENSYYGQYHVSHRCMRDFYLPFTKTILFPDSEYEKGIQRYSKPLNIKGNFTTDHIHIPFQIHSIDITLCPFELGFLTIRTEVNNTSLSDAIEFAARFRVIEPRNKQDLHTQIEWEGKIEKKIKHFIFDTLFYGLEDFFGMKNLENTYFETFPFFEDARMYVQSLISLEENMTIDSVDVYRSISLSGLTPDGSPYVSANNLPYIDNYLMEHGFHRWAPHTFFTMEEHSFGCLTNQNKSVVSQLASKVYGEYYYGLLLNLFHKIVLLKVTHSFAKLYLEQDTKKMEKLIYSINSFTANYYFTEIASQSQGREIYNILRTTFNIELLYKDAKQTLYSLFKYQENANSKKDSLLLLILTLYSVIGQMFGMSFVISDFDGKIKWSHIMTYNPVEYFALFVLISGVCVSVFLGLQNVYQWIRDIKNRDAWVQFTVLSSIKKKDNHNGKEKGSKRPKSE</sequence>
<dbReference type="OrthoDB" id="1947873at2"/>
<evidence type="ECO:0000313" key="2">
    <source>
        <dbReference type="EMBL" id="CRK80819.1"/>
    </source>
</evidence>